<dbReference type="InterPro" id="IPR050902">
    <property type="entry name" value="ABC_Transporter_SBP"/>
</dbReference>
<dbReference type="SUPFAM" id="SSF53807">
    <property type="entry name" value="Helical backbone' metal receptor"/>
    <property type="match status" value="1"/>
</dbReference>
<organism evidence="2">
    <name type="scientific">Dictyoglomus thermophilum</name>
    <dbReference type="NCBI Taxonomy" id="14"/>
    <lineage>
        <taxon>Bacteria</taxon>
        <taxon>Pseudomonadati</taxon>
        <taxon>Dictyoglomota</taxon>
        <taxon>Dictyoglomia</taxon>
        <taxon>Dictyoglomales</taxon>
        <taxon>Dictyoglomaceae</taxon>
        <taxon>Dictyoglomus</taxon>
    </lineage>
</organism>
<evidence type="ECO:0000313" key="2">
    <source>
        <dbReference type="EMBL" id="HFX13706.1"/>
    </source>
</evidence>
<dbReference type="InterPro" id="IPR002491">
    <property type="entry name" value="ABC_transptr_periplasmic_BD"/>
</dbReference>
<reference evidence="2" key="1">
    <citation type="journal article" date="2020" name="mSystems">
        <title>Genome- and Community-Level Interaction Insights into Carbon Utilization and Element Cycling Functions of Hydrothermarchaeota in Hydrothermal Sediment.</title>
        <authorList>
            <person name="Zhou Z."/>
            <person name="Liu Y."/>
            <person name="Xu W."/>
            <person name="Pan J."/>
            <person name="Luo Z.H."/>
            <person name="Li M."/>
        </authorList>
    </citation>
    <scope>NUCLEOTIDE SEQUENCE [LARGE SCALE GENOMIC DNA]</scope>
    <source>
        <strain evidence="2">SpSt-81</strain>
    </source>
</reference>
<evidence type="ECO:0000259" key="1">
    <source>
        <dbReference type="PROSITE" id="PS50983"/>
    </source>
</evidence>
<feature type="domain" description="Fe/B12 periplasmic-binding" evidence="1">
    <location>
        <begin position="52"/>
        <end position="327"/>
    </location>
</feature>
<sequence length="370" mass="42291">MARKKLCFMKYIVLLILLVFFLIDFTFSQGKSRIEITDLLGRKVEINKPVKRVVAIGPGALRLVSYVDQFSRIVGVENIDKKYTIGRSYNMAFSDIIERLPIIGQGGPDTSPDPEKIISVNPDVIFAIQLLDKDGADKLQSRTKIPVVVLSYGTLGTFEEDLFKSLEVIGKVLDKEPRAKALISFIKNTQRSFTLRTKYIRDTNRPSVYVGALGFKGARGIESTQGFFPLFTPLYIKNVADSIGKKGSIFIEKEKLLLWDPDIIFVDLGNLYLVKEDFSKNPDFYKALKAYRKQNIYGILPYNNYNTNIDTALCDMYYIAKVVYPKEFRDIDPVEKANEIYTLFFGERGRNIYKEMEKAYGGFRKVNLEE</sequence>
<comment type="caution">
    <text evidence="2">The sequence shown here is derived from an EMBL/GenBank/DDBJ whole genome shotgun (WGS) entry which is preliminary data.</text>
</comment>
<gene>
    <name evidence="2" type="ORF">ENW00_06070</name>
</gene>
<dbReference type="PROSITE" id="PS50983">
    <property type="entry name" value="FE_B12_PBP"/>
    <property type="match status" value="1"/>
</dbReference>
<dbReference type="AlphaFoldDB" id="A0A7C3MRA4"/>
<dbReference type="CDD" id="cd01147">
    <property type="entry name" value="HemV-2"/>
    <property type="match status" value="1"/>
</dbReference>
<dbReference type="EMBL" id="DTIN01000020">
    <property type="protein sequence ID" value="HFX13706.1"/>
    <property type="molecule type" value="Genomic_DNA"/>
</dbReference>
<dbReference type="PANTHER" id="PTHR30535">
    <property type="entry name" value="VITAMIN B12-BINDING PROTEIN"/>
    <property type="match status" value="1"/>
</dbReference>
<dbReference type="Gene3D" id="3.40.50.1980">
    <property type="entry name" value="Nitrogenase molybdenum iron protein domain"/>
    <property type="match status" value="2"/>
</dbReference>
<dbReference type="Pfam" id="PF01497">
    <property type="entry name" value="Peripla_BP_2"/>
    <property type="match status" value="1"/>
</dbReference>
<dbReference type="PANTHER" id="PTHR30535:SF34">
    <property type="entry name" value="MOLYBDATE-BINDING PROTEIN MOLA"/>
    <property type="match status" value="1"/>
</dbReference>
<protein>
    <submittedName>
        <fullName evidence="2">Iron ABC transporter substrate-binding protein</fullName>
    </submittedName>
</protein>
<accession>A0A7C3MRA4</accession>
<proteinExistence type="predicted"/>
<name>A0A7C3MRA4_DICTH</name>